<sequence>MTDNEKYAGYLDHIQHHLGQIRQAEAPTAEGGNRGFGIFFCQIAEGDAISVVTNGLRFQKITTVMPQELVCTLNEEQRDQAHLITVLTAKLVITMGEGLMFDQVIPSPEPLVEGTDMRGVMTMAHPYCDEDFELLLDDQGRAELQIITLVPVTGAEVAFVREHGTDALLERWEEQEVDALDVYRASAV</sequence>
<dbReference type="KEGG" id="scy:SCATT_18110"/>
<dbReference type="Proteomes" id="UP000007842">
    <property type="component" value="Chromosome"/>
</dbReference>
<dbReference type="Pfam" id="PF05076">
    <property type="entry name" value="SUFU"/>
    <property type="match status" value="1"/>
</dbReference>
<dbReference type="PATRIC" id="fig|1003195.11.peg.3355"/>
<dbReference type="eggNOG" id="ENOG5032WQP">
    <property type="taxonomic scope" value="Bacteria"/>
</dbReference>
<gene>
    <name evidence="2" type="ordered locus">SCATT_18110</name>
</gene>
<accession>G8WRP8</accession>
<dbReference type="RefSeq" id="WP_014142574.1">
    <property type="nucleotide sequence ID" value="NC_016111.1"/>
</dbReference>
<dbReference type="OrthoDB" id="3684558at2"/>
<dbReference type="STRING" id="1003195.SCATT_18110"/>
<name>F8JS71_STREN</name>
<accession>F8JS71</accession>
<organism evidence="2 3">
    <name type="scientific">Streptantibioticus cattleyicolor (strain ATCC 35852 / DSM 46488 / JCM 4925 / NBRC 14057 / NRRL 8057)</name>
    <name type="common">Streptomyces cattleya</name>
    <dbReference type="NCBI Taxonomy" id="1003195"/>
    <lineage>
        <taxon>Bacteria</taxon>
        <taxon>Bacillati</taxon>
        <taxon>Actinomycetota</taxon>
        <taxon>Actinomycetes</taxon>
        <taxon>Kitasatosporales</taxon>
        <taxon>Streptomycetaceae</taxon>
        <taxon>Streptantibioticus</taxon>
    </lineage>
</organism>
<dbReference type="AlphaFoldDB" id="F8JS71"/>
<proteinExistence type="predicted"/>
<keyword evidence="3" id="KW-1185">Reference proteome</keyword>
<dbReference type="KEGG" id="sct:SCAT_1816"/>
<reference evidence="3" key="1">
    <citation type="submission" date="2011-12" db="EMBL/GenBank/DDBJ databases">
        <title>Complete genome sequence of Streptomyces cattleya strain DSM 46488.</title>
        <authorList>
            <person name="Ou H.-Y."/>
            <person name="Li P."/>
            <person name="Zhao C."/>
            <person name="O'Hagan D."/>
            <person name="Deng Z."/>
        </authorList>
    </citation>
    <scope>NUCLEOTIDE SEQUENCE [LARGE SCALE GENOMIC DNA]</scope>
    <source>
        <strain evidence="3">ATCC 35852 / DSM 46488 / JCM 4925 / NBRC 14057 / NRRL 8057</strain>
    </source>
</reference>
<evidence type="ECO:0000313" key="3">
    <source>
        <dbReference type="Proteomes" id="UP000007842"/>
    </source>
</evidence>
<evidence type="ECO:0000313" key="2">
    <source>
        <dbReference type="EMBL" id="AEW94182.1"/>
    </source>
</evidence>
<protein>
    <recommendedName>
        <fullName evidence="1">Suppressor of fused-like domain-containing protein</fullName>
    </recommendedName>
</protein>
<evidence type="ECO:0000259" key="1">
    <source>
        <dbReference type="Pfam" id="PF05076"/>
    </source>
</evidence>
<feature type="domain" description="Suppressor of fused-like" evidence="1">
    <location>
        <begin position="47"/>
        <end position="184"/>
    </location>
</feature>
<dbReference type="EMBL" id="CP003219">
    <property type="protein sequence ID" value="AEW94182.1"/>
    <property type="molecule type" value="Genomic_DNA"/>
</dbReference>
<dbReference type="HOGENOM" id="CLU_105884_0_0_11"/>
<dbReference type="InterPro" id="IPR020941">
    <property type="entry name" value="SUFU-like_domain"/>
</dbReference>